<protein>
    <submittedName>
        <fullName evidence="6">Uncharacterized protein</fullName>
    </submittedName>
</protein>
<dbReference type="InterPro" id="IPR000326">
    <property type="entry name" value="PAP2/HPO"/>
</dbReference>
<keyword evidence="3" id="KW-0812">Transmembrane</keyword>
<evidence type="ECO:0000256" key="5">
    <source>
        <dbReference type="ARBA" id="ARBA00023136"/>
    </source>
</evidence>
<dbReference type="GO" id="GO:0006644">
    <property type="term" value="P:phospholipid metabolic process"/>
    <property type="evidence" value="ECO:0007669"/>
    <property type="project" value="InterPro"/>
</dbReference>
<reference evidence="6" key="1">
    <citation type="submission" date="2020-11" db="EMBL/GenBank/DDBJ databases">
        <authorList>
            <person name="Tran Van P."/>
        </authorList>
    </citation>
    <scope>NUCLEOTIDE SEQUENCE</scope>
</reference>
<proteinExistence type="inferred from homology"/>
<evidence type="ECO:0000256" key="3">
    <source>
        <dbReference type="ARBA" id="ARBA00022692"/>
    </source>
</evidence>
<sequence length="355" mass="41216">MVWGGYVRCHLPGSESPQLISWLTLILFDTLVFSGMFCIIFFIYLYKNPHERGFFCQDLTIRYPLKPSTLNDPITAAIGFSLPISSIVGMEALIHRDLIFKRSFACLFCCIYDRLRSFIFCLFALQIMNDTCKCIVGRLRPYFFAACDPVWPNMTECTLTTPMITDYKCRGDPKLVMQARLSFPSGHATFITFCMFHLILYLEQRFRWLLPFFLKLVLQLICFYIAFVTCLTRLSDYKHHIEDVFFGSLFGLFQALACHLLVTRMICIDQDEYVIEKHFQESPDRFCTLLNMLYFSNSVSPDTSIPDSTTITVPLLNKTFTLPKWRQPQSLVDALLGLNRGHLFIVQFLKVQHES</sequence>
<dbReference type="PANTHER" id="PTHR10165:SF103">
    <property type="entry name" value="PHOSPHOLIPID PHOSPHATASE HOMOLOG 1.2 HOMOLOG"/>
    <property type="match status" value="1"/>
</dbReference>
<dbReference type="InterPro" id="IPR036938">
    <property type="entry name" value="PAP2/HPO_sf"/>
</dbReference>
<dbReference type="GO" id="GO:0005886">
    <property type="term" value="C:plasma membrane"/>
    <property type="evidence" value="ECO:0007669"/>
    <property type="project" value="TreeGrafter"/>
</dbReference>
<dbReference type="Gene3D" id="1.20.144.10">
    <property type="entry name" value="Phosphatidic acid phosphatase type 2/haloperoxidase"/>
    <property type="match status" value="1"/>
</dbReference>
<comment type="similarity">
    <text evidence="2">Belongs to the PA-phosphatase related phosphoesterase family.</text>
</comment>
<keyword evidence="5" id="KW-0472">Membrane</keyword>
<dbReference type="AlphaFoldDB" id="A0A7R8WHD1"/>
<gene>
    <name evidence="6" type="ORF">CTOB1V02_LOCUS9541</name>
</gene>
<evidence type="ECO:0000256" key="1">
    <source>
        <dbReference type="ARBA" id="ARBA00004141"/>
    </source>
</evidence>
<dbReference type="SUPFAM" id="SSF48317">
    <property type="entry name" value="Acid phosphatase/Vanadium-dependent haloperoxidase"/>
    <property type="match status" value="1"/>
</dbReference>
<dbReference type="Pfam" id="PF01569">
    <property type="entry name" value="PAP2"/>
    <property type="match status" value="1"/>
</dbReference>
<accession>A0A7R8WHD1</accession>
<dbReference type="OrthoDB" id="8907274at2759"/>
<comment type="subcellular location">
    <subcellularLocation>
        <location evidence="1">Membrane</location>
        <topology evidence="1">Multi-pass membrane protein</topology>
    </subcellularLocation>
</comment>
<name>A0A7R8WHD1_9CRUS</name>
<keyword evidence="4" id="KW-1133">Transmembrane helix</keyword>
<evidence type="ECO:0000313" key="6">
    <source>
        <dbReference type="EMBL" id="CAD7231697.1"/>
    </source>
</evidence>
<organism evidence="6">
    <name type="scientific">Cyprideis torosa</name>
    <dbReference type="NCBI Taxonomy" id="163714"/>
    <lineage>
        <taxon>Eukaryota</taxon>
        <taxon>Metazoa</taxon>
        <taxon>Ecdysozoa</taxon>
        <taxon>Arthropoda</taxon>
        <taxon>Crustacea</taxon>
        <taxon>Oligostraca</taxon>
        <taxon>Ostracoda</taxon>
        <taxon>Podocopa</taxon>
        <taxon>Podocopida</taxon>
        <taxon>Cytherocopina</taxon>
        <taxon>Cytheroidea</taxon>
        <taxon>Cytherideidae</taxon>
        <taxon>Cyprideis</taxon>
    </lineage>
</organism>
<dbReference type="GO" id="GO:0007165">
    <property type="term" value="P:signal transduction"/>
    <property type="evidence" value="ECO:0007669"/>
    <property type="project" value="TreeGrafter"/>
</dbReference>
<dbReference type="SMART" id="SM00014">
    <property type="entry name" value="acidPPc"/>
    <property type="match status" value="1"/>
</dbReference>
<dbReference type="GO" id="GO:0008195">
    <property type="term" value="F:phosphatidate phosphatase activity"/>
    <property type="evidence" value="ECO:0007669"/>
    <property type="project" value="TreeGrafter"/>
</dbReference>
<evidence type="ECO:0000256" key="4">
    <source>
        <dbReference type="ARBA" id="ARBA00022989"/>
    </source>
</evidence>
<dbReference type="PANTHER" id="PTHR10165">
    <property type="entry name" value="LIPID PHOSPHATE PHOSPHATASE"/>
    <property type="match status" value="1"/>
</dbReference>
<dbReference type="GO" id="GO:0046839">
    <property type="term" value="P:phospholipid dephosphorylation"/>
    <property type="evidence" value="ECO:0007669"/>
    <property type="project" value="TreeGrafter"/>
</dbReference>
<dbReference type="CDD" id="cd03384">
    <property type="entry name" value="PAP2_wunen"/>
    <property type="match status" value="1"/>
</dbReference>
<dbReference type="EMBL" id="OB663784">
    <property type="protein sequence ID" value="CAD7231697.1"/>
    <property type="molecule type" value="Genomic_DNA"/>
</dbReference>
<dbReference type="InterPro" id="IPR043216">
    <property type="entry name" value="PAP-like"/>
</dbReference>
<evidence type="ECO:0000256" key="2">
    <source>
        <dbReference type="ARBA" id="ARBA00008816"/>
    </source>
</evidence>